<proteinExistence type="predicted"/>
<organism evidence="1 2">
    <name type="scientific">Halobacillus karajensis</name>
    <dbReference type="NCBI Taxonomy" id="195088"/>
    <lineage>
        <taxon>Bacteria</taxon>
        <taxon>Bacillati</taxon>
        <taxon>Bacillota</taxon>
        <taxon>Bacilli</taxon>
        <taxon>Bacillales</taxon>
        <taxon>Bacillaceae</taxon>
        <taxon>Halobacillus</taxon>
    </lineage>
</organism>
<evidence type="ECO:0000313" key="1">
    <source>
        <dbReference type="EMBL" id="CDQ22736.1"/>
    </source>
</evidence>
<evidence type="ECO:0000313" key="2">
    <source>
        <dbReference type="Proteomes" id="UP000028868"/>
    </source>
</evidence>
<comment type="caution">
    <text evidence="1">The sequence shown here is derived from an EMBL/GenBank/DDBJ whole genome shotgun (WGS) entry which is preliminary data.</text>
</comment>
<dbReference type="InterPro" id="IPR032710">
    <property type="entry name" value="NTF2-like_dom_sf"/>
</dbReference>
<dbReference type="RefSeq" id="WP_051744012.1">
    <property type="nucleotide sequence ID" value="NZ_CCDH010000001.1"/>
</dbReference>
<name>A0A024P4J6_9BACI</name>
<sequence length="119" mass="14080">MDQCIYNVLVNDVKAEKVRTNTLVTNPQMKEKFTKGHYIQDRAHVFMNHFGVDTFEFSIGNVSKLDQWTMEKGAKSLEGVYHTKVVQTYKGKYGHFQLHQDVYVTEEKGEWRILWDYNK</sequence>
<gene>
    <name evidence="1" type="ORF">BN983_00951</name>
</gene>
<dbReference type="SUPFAM" id="SSF54427">
    <property type="entry name" value="NTF2-like"/>
    <property type="match status" value="1"/>
</dbReference>
<dbReference type="Proteomes" id="UP000028868">
    <property type="component" value="Unassembled WGS sequence"/>
</dbReference>
<dbReference type="AlphaFoldDB" id="A0A024P4J6"/>
<keyword evidence="2" id="KW-1185">Reference proteome</keyword>
<dbReference type="EMBL" id="CCDI010000001">
    <property type="protein sequence ID" value="CDQ22736.1"/>
    <property type="molecule type" value="Genomic_DNA"/>
</dbReference>
<accession>A0A024P4J6</accession>
<reference evidence="2" key="1">
    <citation type="submission" date="2014-03" db="EMBL/GenBank/DDBJ databases">
        <authorList>
            <person name="Urmite Genomes U."/>
        </authorList>
    </citation>
    <scope>NUCLEOTIDE SEQUENCE [LARGE SCALE GENOMIC DNA]</scope>
    <source>
        <strain evidence="2">HD-03</strain>
    </source>
</reference>
<protein>
    <submittedName>
        <fullName evidence="1">Uncharacterized protein</fullName>
    </submittedName>
</protein>
<reference evidence="1 2" key="2">
    <citation type="submission" date="2014-05" db="EMBL/GenBank/DDBJ databases">
        <title>Draft genome sequence of Halobacillus karajensis HK-03.</title>
        <authorList>
            <person name="Khelaifia S."/>
            <person name="Croce O."/>
            <person name="Lagier J.C."/>
            <person name="Raoult D."/>
        </authorList>
    </citation>
    <scope>NUCLEOTIDE SEQUENCE [LARGE SCALE GENOMIC DNA]</scope>
    <source>
        <strain evidence="1 2">HD-03</strain>
    </source>
</reference>